<dbReference type="NCBIfam" id="TIGR02022">
    <property type="entry name" value="hutF"/>
    <property type="match status" value="1"/>
</dbReference>
<feature type="domain" description="Amidohydrolase-related" evidence="5">
    <location>
        <begin position="48"/>
        <end position="401"/>
    </location>
</feature>
<dbReference type="Pfam" id="PF01979">
    <property type="entry name" value="Amidohydro_1"/>
    <property type="match status" value="1"/>
</dbReference>
<dbReference type="RefSeq" id="WP_078709457.1">
    <property type="nucleotide sequence ID" value="NZ_FUXL01000012.1"/>
</dbReference>
<keyword evidence="3" id="KW-0378">Hydrolase</keyword>
<organism evidence="7 8">
    <name type="scientific">Consotaella salsifontis</name>
    <dbReference type="NCBI Taxonomy" id="1365950"/>
    <lineage>
        <taxon>Bacteria</taxon>
        <taxon>Pseudomonadati</taxon>
        <taxon>Pseudomonadota</taxon>
        <taxon>Alphaproteobacteria</taxon>
        <taxon>Hyphomicrobiales</taxon>
        <taxon>Aurantimonadaceae</taxon>
        <taxon>Consotaella</taxon>
    </lineage>
</organism>
<evidence type="ECO:0000259" key="6">
    <source>
        <dbReference type="Pfam" id="PF22429"/>
    </source>
</evidence>
<dbReference type="GO" id="GO:0046872">
    <property type="term" value="F:metal ion binding"/>
    <property type="evidence" value="ECO:0007669"/>
    <property type="project" value="UniProtKB-KW"/>
</dbReference>
<dbReference type="InterPro" id="IPR010252">
    <property type="entry name" value="HutF"/>
</dbReference>
<evidence type="ECO:0000256" key="2">
    <source>
        <dbReference type="ARBA" id="ARBA00022723"/>
    </source>
</evidence>
<dbReference type="InterPro" id="IPR051607">
    <property type="entry name" value="Metallo-dep_hydrolases"/>
</dbReference>
<evidence type="ECO:0000256" key="4">
    <source>
        <dbReference type="ARBA" id="ARBA00022833"/>
    </source>
</evidence>
<dbReference type="NCBIfam" id="NF006683">
    <property type="entry name" value="PRK09229.1-4"/>
    <property type="match status" value="1"/>
</dbReference>
<dbReference type="GO" id="GO:0005829">
    <property type="term" value="C:cytosol"/>
    <property type="evidence" value="ECO:0007669"/>
    <property type="project" value="TreeGrafter"/>
</dbReference>
<dbReference type="Gene3D" id="2.30.40.10">
    <property type="entry name" value="Urease, subunit C, domain 1"/>
    <property type="match status" value="1"/>
</dbReference>
<dbReference type="InterPro" id="IPR032466">
    <property type="entry name" value="Metal_Hydrolase"/>
</dbReference>
<evidence type="ECO:0000313" key="8">
    <source>
        <dbReference type="Proteomes" id="UP000190135"/>
    </source>
</evidence>
<sequence length="452" mass="48251">MSTLWFDQALLPSGWARNVAIEIDGGRIVAVEADRERTGCDEAHAIGVPGLPNVHSHAFQRAMAGLTEVRGASQDSFWTWRQQMYRTVDAMTPDDVEAVAALAYVEMLESGFTRVGEFHYLHHAEDGSRYSNVGEMSARIAAAAETTGIGLTMLPVFYAHANFGGAEPSPSQRRFISSIETYGEIVETARAEVSRLPGAVVGIAPHSLRAATFREIEDILPLAGGGPVHIHVAEQTREVEECLAIEGGRPVELLLARAPVDERWCLIHATHVTDEEVRGIVAAGATVGLCPITEANLGDGIFPAAEFAAAGGHFAVGSDSNVEISAPGELRMLEYSQRLSRRVRNAMAAGSGRSTGRSLFEAALSGGSRALGVEGRGLAVGAPADIVSLDPARAIGAGLDQDAVFDTWIFTGASSLVDCVWRHGIKQVEGGRHRAREVIAARLRASLKRMMI</sequence>
<gene>
    <name evidence="7" type="ORF">SAMN05428963_11272</name>
</gene>
<evidence type="ECO:0000256" key="1">
    <source>
        <dbReference type="ARBA" id="ARBA00001947"/>
    </source>
</evidence>
<reference evidence="7 8" key="1">
    <citation type="submission" date="2017-02" db="EMBL/GenBank/DDBJ databases">
        <authorList>
            <person name="Peterson S.W."/>
        </authorList>
    </citation>
    <scope>NUCLEOTIDE SEQUENCE [LARGE SCALE GENOMIC DNA]</scope>
    <source>
        <strain evidence="7 8">USBA 369</strain>
    </source>
</reference>
<dbReference type="OrthoDB" id="9796020at2"/>
<keyword evidence="8" id="KW-1185">Reference proteome</keyword>
<dbReference type="PANTHER" id="PTHR11271">
    <property type="entry name" value="GUANINE DEAMINASE"/>
    <property type="match status" value="1"/>
</dbReference>
<feature type="domain" description="Formimidoylglutamate deiminase N-terminal" evidence="6">
    <location>
        <begin position="6"/>
        <end position="45"/>
    </location>
</feature>
<dbReference type="STRING" id="1365950.SAMN05428963_11272"/>
<accession>A0A1T4SNT0</accession>
<dbReference type="GO" id="GO:0019239">
    <property type="term" value="F:deaminase activity"/>
    <property type="evidence" value="ECO:0007669"/>
    <property type="project" value="TreeGrafter"/>
</dbReference>
<dbReference type="AlphaFoldDB" id="A0A1T4SNT0"/>
<dbReference type="Gene3D" id="3.20.20.140">
    <property type="entry name" value="Metal-dependent hydrolases"/>
    <property type="match status" value="1"/>
</dbReference>
<dbReference type="InterPro" id="IPR011059">
    <property type="entry name" value="Metal-dep_hydrolase_composite"/>
</dbReference>
<evidence type="ECO:0000259" key="5">
    <source>
        <dbReference type="Pfam" id="PF01979"/>
    </source>
</evidence>
<comment type="cofactor">
    <cofactor evidence="1">
        <name>Zn(2+)</name>
        <dbReference type="ChEBI" id="CHEBI:29105"/>
    </cofactor>
</comment>
<dbReference type="Pfam" id="PF22429">
    <property type="entry name" value="HutF_N"/>
    <property type="match status" value="1"/>
</dbReference>
<protein>
    <submittedName>
        <fullName evidence="7">Formimidoylglutamate deiminase</fullName>
    </submittedName>
</protein>
<dbReference type="NCBIfam" id="NF006681">
    <property type="entry name" value="PRK09229.1-2"/>
    <property type="match status" value="1"/>
</dbReference>
<dbReference type="NCBIfam" id="NF006684">
    <property type="entry name" value="PRK09229.1-5"/>
    <property type="match status" value="1"/>
</dbReference>
<evidence type="ECO:0000313" key="7">
    <source>
        <dbReference type="EMBL" id="SKA29833.1"/>
    </source>
</evidence>
<dbReference type="InterPro" id="IPR055156">
    <property type="entry name" value="HutF-like_N"/>
</dbReference>
<name>A0A1T4SNT0_9HYPH</name>
<dbReference type="EMBL" id="FUXL01000012">
    <property type="protein sequence ID" value="SKA29833.1"/>
    <property type="molecule type" value="Genomic_DNA"/>
</dbReference>
<dbReference type="Proteomes" id="UP000190135">
    <property type="component" value="Unassembled WGS sequence"/>
</dbReference>
<evidence type="ECO:0000256" key="3">
    <source>
        <dbReference type="ARBA" id="ARBA00022801"/>
    </source>
</evidence>
<dbReference type="PANTHER" id="PTHR11271:SF48">
    <property type="entry name" value="AMIDOHYDROLASE-RELATED DOMAIN-CONTAINING PROTEIN"/>
    <property type="match status" value="1"/>
</dbReference>
<keyword evidence="4" id="KW-0862">Zinc</keyword>
<keyword evidence="2" id="KW-0479">Metal-binding</keyword>
<proteinExistence type="predicted"/>
<dbReference type="SUPFAM" id="SSF51556">
    <property type="entry name" value="Metallo-dependent hydrolases"/>
    <property type="match status" value="1"/>
</dbReference>
<dbReference type="InterPro" id="IPR006680">
    <property type="entry name" value="Amidohydro-rel"/>
</dbReference>